<keyword evidence="1" id="KW-0472">Membrane</keyword>
<dbReference type="Proteomes" id="UP000198597">
    <property type="component" value="Unassembled WGS sequence"/>
</dbReference>
<name>A0A1H0SF72_9CLOT</name>
<dbReference type="STRING" id="94869.SAMN04488529_1058"/>
<evidence type="ECO:0000313" key="3">
    <source>
        <dbReference type="Proteomes" id="UP000198597"/>
    </source>
</evidence>
<sequence length="165" mass="19033">MMHREVVAKKKVPVIAISLLVITVVLYLFQGIKSIGLDEHIIGDLLNTVLLIVASIVILKEFRGCSLSYKYAIISDKLMVNKINSKNEENLESIKMCDIIYVGKKRQIPKEYSNIKNTRNYLCNVIREETYYCIYKNSGKVFKFTFQPSDKFIQTIIKHSCLCNE</sequence>
<protein>
    <submittedName>
        <fullName evidence="2">Uncharacterized protein</fullName>
    </submittedName>
</protein>
<feature type="transmembrane region" description="Helical" evidence="1">
    <location>
        <begin position="41"/>
        <end position="59"/>
    </location>
</feature>
<evidence type="ECO:0000313" key="2">
    <source>
        <dbReference type="EMBL" id="SDP40461.1"/>
    </source>
</evidence>
<dbReference type="AlphaFoldDB" id="A0A1H0SF72"/>
<dbReference type="RefSeq" id="WP_089968966.1">
    <property type="nucleotide sequence ID" value="NZ_FNJM01000005.1"/>
</dbReference>
<dbReference type="EMBL" id="FNJM01000005">
    <property type="protein sequence ID" value="SDP40461.1"/>
    <property type="molecule type" value="Genomic_DNA"/>
</dbReference>
<keyword evidence="1" id="KW-1133">Transmembrane helix</keyword>
<accession>A0A1H0SF72</accession>
<feature type="transmembrane region" description="Helical" evidence="1">
    <location>
        <begin position="12"/>
        <end position="29"/>
    </location>
</feature>
<proteinExistence type="predicted"/>
<gene>
    <name evidence="2" type="ORF">SAMN04488529_1058</name>
</gene>
<keyword evidence="3" id="KW-1185">Reference proteome</keyword>
<dbReference type="OrthoDB" id="1953575at2"/>
<organism evidence="2 3">
    <name type="scientific">Clostridium gasigenes</name>
    <dbReference type="NCBI Taxonomy" id="94869"/>
    <lineage>
        <taxon>Bacteria</taxon>
        <taxon>Bacillati</taxon>
        <taxon>Bacillota</taxon>
        <taxon>Clostridia</taxon>
        <taxon>Eubacteriales</taxon>
        <taxon>Clostridiaceae</taxon>
        <taxon>Clostridium</taxon>
    </lineage>
</organism>
<keyword evidence="1" id="KW-0812">Transmembrane</keyword>
<evidence type="ECO:0000256" key="1">
    <source>
        <dbReference type="SAM" id="Phobius"/>
    </source>
</evidence>
<reference evidence="2 3" key="1">
    <citation type="submission" date="2016-10" db="EMBL/GenBank/DDBJ databases">
        <authorList>
            <person name="de Groot N.N."/>
        </authorList>
    </citation>
    <scope>NUCLEOTIDE SEQUENCE [LARGE SCALE GENOMIC DNA]</scope>
    <source>
        <strain evidence="2 3">DSM 12272</strain>
    </source>
</reference>